<comment type="pathway">
    <text evidence="1">Phospholipid metabolism; phosphatidylethanolamine biosynthesis; phosphatidylethanolamine from ethanolamine: step 1/3.</text>
</comment>
<protein>
    <recommendedName>
        <fullName evidence="3">ethanolamine kinase</fullName>
        <ecNumber evidence="3">2.7.1.82</ecNumber>
    </recommendedName>
</protein>
<comment type="similarity">
    <text evidence="2">Belongs to the choline/ethanolamine kinase family.</text>
</comment>
<evidence type="ECO:0000313" key="5">
    <source>
        <dbReference type="EMBL" id="KAE9990214.1"/>
    </source>
</evidence>
<proteinExistence type="inferred from homology"/>
<feature type="region of interest" description="Disordered" evidence="4">
    <location>
        <begin position="255"/>
        <end position="284"/>
    </location>
</feature>
<evidence type="ECO:0000256" key="1">
    <source>
        <dbReference type="ARBA" id="ARBA00037883"/>
    </source>
</evidence>
<feature type="region of interest" description="Disordered" evidence="4">
    <location>
        <begin position="415"/>
        <end position="438"/>
    </location>
</feature>
<dbReference type="Proteomes" id="UP000490939">
    <property type="component" value="Unassembled WGS sequence"/>
</dbReference>
<gene>
    <name evidence="5" type="ORF">EG327_001686</name>
</gene>
<dbReference type="PANTHER" id="PTHR22603:SF66">
    <property type="entry name" value="ETHANOLAMINE KINASE"/>
    <property type="match status" value="1"/>
</dbReference>
<dbReference type="CDD" id="cd05157">
    <property type="entry name" value="ETNK_euk"/>
    <property type="match status" value="1"/>
</dbReference>
<accession>A0A8H3VNW4</accession>
<dbReference type="EC" id="2.7.1.82" evidence="3"/>
<dbReference type="SUPFAM" id="SSF56112">
    <property type="entry name" value="Protein kinase-like (PK-like)"/>
    <property type="match status" value="1"/>
</dbReference>
<name>A0A8H3VNW4_VENIN</name>
<dbReference type="Gene3D" id="3.90.1200.10">
    <property type="match status" value="1"/>
</dbReference>
<dbReference type="GO" id="GO:0004305">
    <property type="term" value="F:ethanolamine kinase activity"/>
    <property type="evidence" value="ECO:0007669"/>
    <property type="project" value="UniProtKB-EC"/>
</dbReference>
<dbReference type="PANTHER" id="PTHR22603">
    <property type="entry name" value="CHOLINE/ETHANOALAMINE KINASE"/>
    <property type="match status" value="1"/>
</dbReference>
<evidence type="ECO:0000256" key="3">
    <source>
        <dbReference type="ARBA" id="ARBA00038874"/>
    </source>
</evidence>
<comment type="caution">
    <text evidence="5">The sequence shown here is derived from an EMBL/GenBank/DDBJ whole genome shotgun (WGS) entry which is preliminary data.</text>
</comment>
<dbReference type="InterPro" id="IPR011009">
    <property type="entry name" value="Kinase-like_dom_sf"/>
</dbReference>
<dbReference type="EMBL" id="WNWR01000147">
    <property type="protein sequence ID" value="KAE9990214.1"/>
    <property type="molecule type" value="Genomic_DNA"/>
</dbReference>
<dbReference type="Pfam" id="PF01633">
    <property type="entry name" value="Choline_kinase"/>
    <property type="match status" value="1"/>
</dbReference>
<organism evidence="5 6">
    <name type="scientific">Venturia inaequalis</name>
    <name type="common">Apple scab fungus</name>
    <dbReference type="NCBI Taxonomy" id="5025"/>
    <lineage>
        <taxon>Eukaryota</taxon>
        <taxon>Fungi</taxon>
        <taxon>Dikarya</taxon>
        <taxon>Ascomycota</taxon>
        <taxon>Pezizomycotina</taxon>
        <taxon>Dothideomycetes</taxon>
        <taxon>Pleosporomycetidae</taxon>
        <taxon>Venturiales</taxon>
        <taxon>Venturiaceae</taxon>
        <taxon>Venturia</taxon>
    </lineage>
</organism>
<keyword evidence="6" id="KW-1185">Reference proteome</keyword>
<evidence type="ECO:0000313" key="6">
    <source>
        <dbReference type="Proteomes" id="UP000490939"/>
    </source>
</evidence>
<reference evidence="5 6" key="1">
    <citation type="submission" date="2019-07" db="EMBL/GenBank/DDBJ databases">
        <title>Venturia inaequalis Genome Resource.</title>
        <authorList>
            <person name="Lichtner F.J."/>
        </authorList>
    </citation>
    <scope>NUCLEOTIDE SEQUENCE [LARGE SCALE GENOMIC DNA]</scope>
    <source>
        <strain evidence="5 6">DMI_063113</strain>
    </source>
</reference>
<evidence type="ECO:0000256" key="2">
    <source>
        <dbReference type="ARBA" id="ARBA00038211"/>
    </source>
</evidence>
<evidence type="ECO:0000256" key="4">
    <source>
        <dbReference type="SAM" id="MobiDB-lite"/>
    </source>
</evidence>
<dbReference type="Gene3D" id="3.30.200.20">
    <property type="entry name" value="Phosphorylase Kinase, domain 1"/>
    <property type="match status" value="1"/>
</dbReference>
<dbReference type="GO" id="GO:0006646">
    <property type="term" value="P:phosphatidylethanolamine biosynthetic process"/>
    <property type="evidence" value="ECO:0007669"/>
    <property type="project" value="TreeGrafter"/>
</dbReference>
<dbReference type="AlphaFoldDB" id="A0A8H3VNW4"/>
<sequence>MSAMTPPSPTDIPHVSKTFDPANAEESALDILIAYDVSWAETKAPIEIEKFTGGWTNTLLKATRNLPGKSKAEIEADAVLVRAYGVGTESFIDRESEVRAHCLLAEYGLAPRLLARFENGLLYGFVPGTTCKAADIRKPNVSRAIARELGQWHGRLPLSALVSKPGDNETGLRIREPKRSYARPCPNVWTVMQRWLDDLPVTSVEGEGRHRVLQDELTALCEEFVDVVGLGGREYVFTHGDLHGANVIIRDSVPTRTDYEPSSTNDELAPIVRESSSTDGRGSEDADVKVDFIDYEYCMPAPPAFELAYHFSEWAGFECAYRFIPTRSERRRFIEVYVRAFYEHAKEPEADSDGIENKEADVDRDVRYLEEQVDAFRGVPGMYWALWALMQIHRTGEDQGAFYETKIREYWDWKGERDGSRKESGRERSLRERRWMEE</sequence>
<dbReference type="GO" id="GO:0005737">
    <property type="term" value="C:cytoplasm"/>
    <property type="evidence" value="ECO:0007669"/>
    <property type="project" value="TreeGrafter"/>
</dbReference>